<evidence type="ECO:0000313" key="1">
    <source>
        <dbReference type="EMBL" id="KAI8555719.1"/>
    </source>
</evidence>
<gene>
    <name evidence="1" type="ORF">RHMOL_Rhmol05G0196800</name>
</gene>
<organism evidence="1 2">
    <name type="scientific">Rhododendron molle</name>
    <name type="common">Chinese azalea</name>
    <name type="synonym">Azalea mollis</name>
    <dbReference type="NCBI Taxonomy" id="49168"/>
    <lineage>
        <taxon>Eukaryota</taxon>
        <taxon>Viridiplantae</taxon>
        <taxon>Streptophyta</taxon>
        <taxon>Embryophyta</taxon>
        <taxon>Tracheophyta</taxon>
        <taxon>Spermatophyta</taxon>
        <taxon>Magnoliopsida</taxon>
        <taxon>eudicotyledons</taxon>
        <taxon>Gunneridae</taxon>
        <taxon>Pentapetalae</taxon>
        <taxon>asterids</taxon>
        <taxon>Ericales</taxon>
        <taxon>Ericaceae</taxon>
        <taxon>Ericoideae</taxon>
        <taxon>Rhodoreae</taxon>
        <taxon>Rhododendron</taxon>
    </lineage>
</organism>
<comment type="caution">
    <text evidence="1">The sequence shown here is derived from an EMBL/GenBank/DDBJ whole genome shotgun (WGS) entry which is preliminary data.</text>
</comment>
<keyword evidence="2" id="KW-1185">Reference proteome</keyword>
<proteinExistence type="predicted"/>
<dbReference type="EMBL" id="CM046392">
    <property type="protein sequence ID" value="KAI8555719.1"/>
    <property type="molecule type" value="Genomic_DNA"/>
</dbReference>
<evidence type="ECO:0000313" key="2">
    <source>
        <dbReference type="Proteomes" id="UP001062846"/>
    </source>
</evidence>
<protein>
    <submittedName>
        <fullName evidence="1">Uncharacterized protein</fullName>
    </submittedName>
</protein>
<dbReference type="Proteomes" id="UP001062846">
    <property type="component" value="Chromosome 5"/>
</dbReference>
<name>A0ACC0NRY7_RHOML</name>
<reference evidence="1" key="1">
    <citation type="submission" date="2022-02" db="EMBL/GenBank/DDBJ databases">
        <title>Plant Genome Project.</title>
        <authorList>
            <person name="Zhang R.-G."/>
        </authorList>
    </citation>
    <scope>NUCLEOTIDE SEQUENCE</scope>
    <source>
        <strain evidence="1">AT1</strain>
    </source>
</reference>
<sequence length="384" mass="40446">MATEPPATAEEPAEQPLTYKTHFLKVSIHCEGCKRKVKKVLLSIEGVYKADIDAKQQKVTVTGNVEADALLKKLIKSNKHAELWPEPPEQKEKKQKKSKKKVKQADPGSSNDEDAPGGGPEPDKPPVKAEVVLEPAKISGGGGGVPVKVSGGAVRFCEVGAKNSVVGGGQVAGGGGAVKFSDGVAKTGGGGNVVEIKVEGKKQETGPAGSQSPAAEKKGGGGEIDDCTEKSGCGGSNGKKKKKKGQKVGFEGEPSSGGAAASTMPPPNHYGGGSPQVNLSPPSHHGHQYPPPHHYFAPPQPHQPVYAVSYNTAHPTSSYTTSYYTSPQPHSYAYTYSRPETEPQPADFELYPRQLPLDSDSYPRQPLDSFELFSDENPNGCSIM</sequence>
<accession>A0ACC0NRY7</accession>